<feature type="signal peptide" evidence="2">
    <location>
        <begin position="1"/>
        <end position="26"/>
    </location>
</feature>
<name>A0A7J7RDI7_MYOMY</name>
<reference evidence="3 4" key="1">
    <citation type="journal article" date="2020" name="Nature">
        <title>Six reference-quality genomes reveal evolution of bat adaptations.</title>
        <authorList>
            <person name="Jebb D."/>
            <person name="Huang Z."/>
            <person name="Pippel M."/>
            <person name="Hughes G.M."/>
            <person name="Lavrichenko K."/>
            <person name="Devanna P."/>
            <person name="Winkler S."/>
            <person name="Jermiin L.S."/>
            <person name="Skirmuntt E.C."/>
            <person name="Katzourakis A."/>
            <person name="Burkitt-Gray L."/>
            <person name="Ray D.A."/>
            <person name="Sullivan K.A.M."/>
            <person name="Roscito J.G."/>
            <person name="Kirilenko B.M."/>
            <person name="Davalos L.M."/>
            <person name="Corthals A.P."/>
            <person name="Power M.L."/>
            <person name="Jones G."/>
            <person name="Ransome R.D."/>
            <person name="Dechmann D.K.N."/>
            <person name="Locatelli A.G."/>
            <person name="Puechmaille S.J."/>
            <person name="Fedrigo O."/>
            <person name="Jarvis E.D."/>
            <person name="Hiller M."/>
            <person name="Vernes S.C."/>
            <person name="Myers E.W."/>
            <person name="Teeling E.C."/>
        </authorList>
    </citation>
    <scope>NUCLEOTIDE SEQUENCE [LARGE SCALE GENOMIC DNA]</scope>
    <source>
        <strain evidence="3">MMyoMyo1</strain>
        <tissue evidence="3">Flight muscle</tissue>
    </source>
</reference>
<evidence type="ECO:0000256" key="1">
    <source>
        <dbReference type="SAM" id="MobiDB-lite"/>
    </source>
</evidence>
<accession>A0A7J7RDI7</accession>
<dbReference type="Proteomes" id="UP000527355">
    <property type="component" value="Unassembled WGS sequence"/>
</dbReference>
<feature type="region of interest" description="Disordered" evidence="1">
    <location>
        <begin position="119"/>
        <end position="170"/>
    </location>
</feature>
<evidence type="ECO:0000313" key="4">
    <source>
        <dbReference type="Proteomes" id="UP000527355"/>
    </source>
</evidence>
<protein>
    <submittedName>
        <fullName evidence="3">Uncharacterized protein</fullName>
    </submittedName>
</protein>
<organism evidence="3 4">
    <name type="scientific">Myotis myotis</name>
    <name type="common">Greater mouse-eared bat</name>
    <name type="synonym">Vespertilio myotis</name>
    <dbReference type="NCBI Taxonomy" id="51298"/>
    <lineage>
        <taxon>Eukaryota</taxon>
        <taxon>Metazoa</taxon>
        <taxon>Chordata</taxon>
        <taxon>Craniata</taxon>
        <taxon>Vertebrata</taxon>
        <taxon>Euteleostomi</taxon>
        <taxon>Mammalia</taxon>
        <taxon>Eutheria</taxon>
        <taxon>Laurasiatheria</taxon>
        <taxon>Chiroptera</taxon>
        <taxon>Yangochiroptera</taxon>
        <taxon>Vespertilionidae</taxon>
        <taxon>Myotis</taxon>
    </lineage>
</organism>
<dbReference type="AlphaFoldDB" id="A0A7J7RDI7"/>
<feature type="compositionally biased region" description="Polar residues" evidence="1">
    <location>
        <begin position="129"/>
        <end position="140"/>
    </location>
</feature>
<proteinExistence type="predicted"/>
<gene>
    <name evidence="3" type="ORF">mMyoMyo1_010373</name>
</gene>
<keyword evidence="2" id="KW-0732">Signal</keyword>
<sequence length="170" mass="18644">MGTPALNSPLWTCALSLTLPLSGTNSAFHFNTLSNLDNCCHRNAKWSEIPSIQAFSPFSPSPLSPSCSTRQILLLHTKHHHLTLLILNLRLTQQTTDLHPLTHPLPHLQIPKTQTLLTSSHLPAPESPTPKNSSSKTAFSHHTLALGPPKDHPQQPFIPTPILPKGRGRN</sequence>
<dbReference type="EMBL" id="JABWUV010000029">
    <property type="protein sequence ID" value="KAF6274202.1"/>
    <property type="molecule type" value="Genomic_DNA"/>
</dbReference>
<keyword evidence="4" id="KW-1185">Reference proteome</keyword>
<evidence type="ECO:0000313" key="3">
    <source>
        <dbReference type="EMBL" id="KAF6274202.1"/>
    </source>
</evidence>
<feature type="chain" id="PRO_5029655017" evidence="2">
    <location>
        <begin position="27"/>
        <end position="170"/>
    </location>
</feature>
<comment type="caution">
    <text evidence="3">The sequence shown here is derived from an EMBL/GenBank/DDBJ whole genome shotgun (WGS) entry which is preliminary data.</text>
</comment>
<evidence type="ECO:0000256" key="2">
    <source>
        <dbReference type="SAM" id="SignalP"/>
    </source>
</evidence>